<feature type="transmembrane region" description="Helical" evidence="19">
    <location>
        <begin position="165"/>
        <end position="183"/>
    </location>
</feature>
<evidence type="ECO:0000256" key="1">
    <source>
        <dbReference type="ARBA" id="ARBA00003257"/>
    </source>
</evidence>
<dbReference type="GO" id="GO:0005743">
    <property type="term" value="C:mitochondrial inner membrane"/>
    <property type="evidence" value="ECO:0007669"/>
    <property type="project" value="UniProtKB-SubCell"/>
</dbReference>
<evidence type="ECO:0000313" key="21">
    <source>
        <dbReference type="EMBL" id="CBY83897.1"/>
    </source>
</evidence>
<dbReference type="InterPro" id="IPR050175">
    <property type="entry name" value="Complex_I_Subunit_2"/>
</dbReference>
<evidence type="ECO:0000256" key="19">
    <source>
        <dbReference type="SAM" id="Phobius"/>
    </source>
</evidence>
<feature type="transmembrane region" description="Helical" evidence="19">
    <location>
        <begin position="253"/>
        <end position="278"/>
    </location>
</feature>
<evidence type="ECO:0000256" key="10">
    <source>
        <dbReference type="ARBA" id="ARBA00022967"/>
    </source>
</evidence>
<reference evidence="21" key="1">
    <citation type="journal article" date="2010" name="Genome Biol. Evol.">
        <title>Ecdysozoan mitogenomics: evidence for a common origin of the legged invertebrates, the Panarthropoda.</title>
        <authorList>
            <person name="Rota-Stabelli O."/>
            <person name="Kayal E."/>
            <person name="Gleeson D."/>
            <person name="Daub J."/>
            <person name="Boore J.L."/>
            <person name="Telford M.J."/>
            <person name="Pisani D."/>
            <person name="Blaxter M."/>
            <person name="Lavrov D.V."/>
        </authorList>
    </citation>
    <scope>NUCLEOTIDE SEQUENCE</scope>
</reference>
<feature type="transmembrane region" description="Helical" evidence="19">
    <location>
        <begin position="190"/>
        <end position="208"/>
    </location>
</feature>
<dbReference type="GeneID" id="10094516"/>
<organism evidence="21">
    <name type="scientific">Hypsibius dujardini</name>
    <name type="common">Water bear</name>
    <name type="synonym">Macrobiotus dujardini</name>
    <dbReference type="NCBI Taxonomy" id="232323"/>
    <lineage>
        <taxon>Eukaryota</taxon>
        <taxon>Metazoa</taxon>
        <taxon>Ecdysozoa</taxon>
        <taxon>Tardigrada</taxon>
        <taxon>Eutardigrada</taxon>
        <taxon>Parachela</taxon>
        <taxon>Hypsibioidea</taxon>
        <taxon>Hypsibiidae</taxon>
        <taxon>Hypsibius</taxon>
    </lineage>
</organism>
<evidence type="ECO:0000256" key="15">
    <source>
        <dbReference type="ARBA" id="ARBA00023128"/>
    </source>
</evidence>
<evidence type="ECO:0000256" key="14">
    <source>
        <dbReference type="ARBA" id="ARBA00023075"/>
    </source>
</evidence>
<evidence type="ECO:0000256" key="12">
    <source>
        <dbReference type="ARBA" id="ARBA00022989"/>
    </source>
</evidence>
<dbReference type="PANTHER" id="PTHR46552:SF1">
    <property type="entry name" value="NADH-UBIQUINONE OXIDOREDUCTASE CHAIN 2"/>
    <property type="match status" value="1"/>
</dbReference>
<dbReference type="AlphaFoldDB" id="E7BBB6"/>
<gene>
    <name evidence="21" type="primary">ND2</name>
</gene>
<feature type="transmembrane region" description="Helical" evidence="19">
    <location>
        <begin position="84"/>
        <end position="105"/>
    </location>
</feature>
<dbReference type="EMBL" id="FR749884">
    <property type="protein sequence ID" value="CBY83897.1"/>
    <property type="molecule type" value="Genomic_DNA"/>
</dbReference>
<keyword evidence="11" id="KW-0249">Electron transport</keyword>
<dbReference type="CTD" id="4536"/>
<evidence type="ECO:0000256" key="18">
    <source>
        <dbReference type="ARBA" id="ARBA00049551"/>
    </source>
</evidence>
<comment type="function">
    <text evidence="1">Core subunit of the mitochondrial membrane respiratory chain NADH dehydrogenase (Complex I) that is believed to belong to the minimal assembly required for catalysis. Complex I functions in the transfer of electrons from NADH to the respiratory chain. The immediate electron acceptor for the enzyme is believed to be ubiquinone.</text>
</comment>
<dbReference type="RefSeq" id="YP_004123104.1">
    <property type="nucleotide sequence ID" value="NC_014848.1"/>
</dbReference>
<dbReference type="EC" id="7.1.1.2" evidence="4"/>
<dbReference type="GO" id="GO:0006120">
    <property type="term" value="P:mitochondrial electron transport, NADH to ubiquinone"/>
    <property type="evidence" value="ECO:0007669"/>
    <property type="project" value="TreeGrafter"/>
</dbReference>
<evidence type="ECO:0000256" key="9">
    <source>
        <dbReference type="ARBA" id="ARBA00022792"/>
    </source>
</evidence>
<keyword evidence="6" id="KW-0813">Transport</keyword>
<evidence type="ECO:0000256" key="13">
    <source>
        <dbReference type="ARBA" id="ARBA00023027"/>
    </source>
</evidence>
<comment type="catalytic activity">
    <reaction evidence="18">
        <text>a ubiquinone + NADH + 5 H(+)(in) = a ubiquinol + NAD(+) + 4 H(+)(out)</text>
        <dbReference type="Rhea" id="RHEA:29091"/>
        <dbReference type="Rhea" id="RHEA-COMP:9565"/>
        <dbReference type="Rhea" id="RHEA-COMP:9566"/>
        <dbReference type="ChEBI" id="CHEBI:15378"/>
        <dbReference type="ChEBI" id="CHEBI:16389"/>
        <dbReference type="ChEBI" id="CHEBI:17976"/>
        <dbReference type="ChEBI" id="CHEBI:57540"/>
        <dbReference type="ChEBI" id="CHEBI:57945"/>
        <dbReference type="EC" id="7.1.1.2"/>
    </reaction>
</comment>
<keyword evidence="15 21" id="KW-0496">Mitochondrion</keyword>
<evidence type="ECO:0000256" key="8">
    <source>
        <dbReference type="ARBA" id="ARBA00022692"/>
    </source>
</evidence>
<keyword evidence="8 19" id="KW-0812">Transmembrane</keyword>
<evidence type="ECO:0000256" key="17">
    <source>
        <dbReference type="ARBA" id="ARBA00031028"/>
    </source>
</evidence>
<dbReference type="GO" id="GO:0008137">
    <property type="term" value="F:NADH dehydrogenase (ubiquinone) activity"/>
    <property type="evidence" value="ECO:0007669"/>
    <property type="project" value="UniProtKB-EC"/>
</dbReference>
<keyword evidence="16 19" id="KW-0472">Membrane</keyword>
<feature type="transmembrane region" description="Helical" evidence="19">
    <location>
        <begin position="50"/>
        <end position="72"/>
    </location>
</feature>
<evidence type="ECO:0000256" key="11">
    <source>
        <dbReference type="ARBA" id="ARBA00022982"/>
    </source>
</evidence>
<dbReference type="InterPro" id="IPR001750">
    <property type="entry name" value="ND/Mrp_TM"/>
</dbReference>
<sequence>MSKTLPFVIFFYISSFLLFLSSNHWFLLWISVELTTLTFIPLMNDKSKTSIEAIVTYFLIQAISSILLIFGFLQNQILIKESQIFNTCLIALMVKLSVAPLHSWFPPIMAKMSTTPMTLLLTFQKLQPFLLLFLSNSKSKLFFLFVVATCVMGSVSNMMQNNIKMILAYSSISHGGWLLMALWTNKSIWIIYMFIYFVTIFLIWKMFIPNLTQAYYKSNMKSFWSVLMLSLAGMPPLIGFYPKMMIVSEMASMTLFLMICILMMTATIDFFIYTRTFYMSFYNRTAQILWTNPLEEKSSTLAFLMFGMLSVMVML</sequence>
<feature type="transmembrane region" description="Helical" evidence="19">
    <location>
        <begin position="223"/>
        <end position="241"/>
    </location>
</feature>
<evidence type="ECO:0000256" key="3">
    <source>
        <dbReference type="ARBA" id="ARBA00007012"/>
    </source>
</evidence>
<feature type="domain" description="NADH:quinone oxidoreductase/Mrp antiporter transmembrane" evidence="20">
    <location>
        <begin position="22"/>
        <end position="73"/>
    </location>
</feature>
<protein>
    <recommendedName>
        <fullName evidence="5">NADH-ubiquinone oxidoreductase chain 2</fullName>
        <ecNumber evidence="4">7.1.1.2</ecNumber>
    </recommendedName>
    <alternativeName>
        <fullName evidence="17">NADH dehydrogenase subunit 2</fullName>
    </alternativeName>
</protein>
<evidence type="ECO:0000256" key="2">
    <source>
        <dbReference type="ARBA" id="ARBA00004448"/>
    </source>
</evidence>
<keyword evidence="13" id="KW-0520">NAD</keyword>
<feature type="domain" description="NADH:quinone oxidoreductase/Mrp antiporter transmembrane" evidence="20">
    <location>
        <begin position="84"/>
        <end position="267"/>
    </location>
</feature>
<feature type="transmembrane region" description="Helical" evidence="19">
    <location>
        <begin position="141"/>
        <end position="159"/>
    </location>
</feature>
<accession>E7BBB6</accession>
<name>E7BBB6_HYPDU</name>
<geneLocation type="mitochondrion" evidence="21"/>
<comment type="similarity">
    <text evidence="3">Belongs to the complex I subunit 2 family.</text>
</comment>
<comment type="subcellular location">
    <subcellularLocation>
        <location evidence="2">Mitochondrion inner membrane</location>
        <topology evidence="2">Multi-pass membrane protein</topology>
    </subcellularLocation>
</comment>
<keyword evidence="10" id="KW-1278">Translocase</keyword>
<feature type="transmembrane region" description="Helical" evidence="19">
    <location>
        <begin position="7"/>
        <end position="30"/>
    </location>
</feature>
<evidence type="ECO:0000256" key="6">
    <source>
        <dbReference type="ARBA" id="ARBA00022448"/>
    </source>
</evidence>
<evidence type="ECO:0000256" key="16">
    <source>
        <dbReference type="ARBA" id="ARBA00023136"/>
    </source>
</evidence>
<keyword evidence="7" id="KW-0679">Respiratory chain</keyword>
<evidence type="ECO:0000259" key="20">
    <source>
        <dbReference type="Pfam" id="PF00361"/>
    </source>
</evidence>
<dbReference type="Pfam" id="PF00361">
    <property type="entry name" value="Proton_antipo_M"/>
    <property type="match status" value="2"/>
</dbReference>
<keyword evidence="12 19" id="KW-1133">Transmembrane helix</keyword>
<dbReference type="PANTHER" id="PTHR46552">
    <property type="entry name" value="NADH-UBIQUINONE OXIDOREDUCTASE CHAIN 2"/>
    <property type="match status" value="1"/>
</dbReference>
<evidence type="ECO:0000256" key="7">
    <source>
        <dbReference type="ARBA" id="ARBA00022660"/>
    </source>
</evidence>
<proteinExistence type="inferred from homology"/>
<keyword evidence="9" id="KW-0999">Mitochondrion inner membrane</keyword>
<evidence type="ECO:0000256" key="4">
    <source>
        <dbReference type="ARBA" id="ARBA00012944"/>
    </source>
</evidence>
<evidence type="ECO:0000256" key="5">
    <source>
        <dbReference type="ARBA" id="ARBA00021008"/>
    </source>
</evidence>
<keyword evidence="14" id="KW-0830">Ubiquinone</keyword>